<sequence>MDAGLVYNSWPKFAESWVPENMLTRAPMWRNFFENDAYLTLMTITATWLLYYVPVWLASLHQCGSMTLLSFALWLTNELRRVPK</sequence>
<dbReference type="EMBL" id="UZAH01027881">
    <property type="protein sequence ID" value="VDO95832.1"/>
    <property type="molecule type" value="Genomic_DNA"/>
</dbReference>
<dbReference type="OrthoDB" id="1726137at2759"/>
<dbReference type="GO" id="GO:0006784">
    <property type="term" value="P:heme A biosynthetic process"/>
    <property type="evidence" value="ECO:0007669"/>
    <property type="project" value="InterPro"/>
</dbReference>
<name>A0A3P8DI20_HELPZ</name>
<evidence type="ECO:0000256" key="1">
    <source>
        <dbReference type="SAM" id="Phobius"/>
    </source>
</evidence>
<keyword evidence="1" id="KW-0812">Transmembrane</keyword>
<gene>
    <name evidence="2" type="ORF">HPBE_LOCUS13358</name>
</gene>
<dbReference type="InterPro" id="IPR023754">
    <property type="entry name" value="HemeA_Synthase_type2"/>
</dbReference>
<dbReference type="PANTHER" id="PTHR23289">
    <property type="entry name" value="CYTOCHROME C OXIDASE ASSEMBLY PROTEIN COX15"/>
    <property type="match status" value="1"/>
</dbReference>
<dbReference type="GO" id="GO:0005743">
    <property type="term" value="C:mitochondrial inner membrane"/>
    <property type="evidence" value="ECO:0007669"/>
    <property type="project" value="TreeGrafter"/>
</dbReference>
<keyword evidence="1" id="KW-1133">Transmembrane helix</keyword>
<evidence type="ECO:0000313" key="2">
    <source>
        <dbReference type="EMBL" id="VDO95832.1"/>
    </source>
</evidence>
<dbReference type="GO" id="GO:0016653">
    <property type="term" value="F:oxidoreductase activity, acting on NAD(P)H, heme protein as acceptor"/>
    <property type="evidence" value="ECO:0007669"/>
    <property type="project" value="TreeGrafter"/>
</dbReference>
<dbReference type="AlphaFoldDB" id="A0A3P8DI20"/>
<proteinExistence type="predicted"/>
<reference evidence="2" key="1">
    <citation type="submission" date="2018-11" db="EMBL/GenBank/DDBJ databases">
        <authorList>
            <consortium name="Pathogen Informatics"/>
        </authorList>
    </citation>
    <scope>NUCLEOTIDE SEQUENCE [LARGE SCALE GENOMIC DNA]</scope>
</reference>
<protein>
    <submittedName>
        <fullName evidence="2">Uncharacterized protein</fullName>
    </submittedName>
</protein>
<organism evidence="2">
    <name type="scientific">Heligmosomoides polygyrus</name>
    <name type="common">Parasitic roundworm</name>
    <dbReference type="NCBI Taxonomy" id="6339"/>
    <lineage>
        <taxon>Eukaryota</taxon>
        <taxon>Metazoa</taxon>
        <taxon>Ecdysozoa</taxon>
        <taxon>Nematoda</taxon>
        <taxon>Chromadorea</taxon>
        <taxon>Rhabditida</taxon>
        <taxon>Rhabditina</taxon>
        <taxon>Rhabditomorpha</taxon>
        <taxon>Strongyloidea</taxon>
        <taxon>Heligmosomidae</taxon>
        <taxon>Heligmosomoides</taxon>
    </lineage>
</organism>
<keyword evidence="1" id="KW-0472">Membrane</keyword>
<dbReference type="PANTHER" id="PTHR23289:SF2">
    <property type="entry name" value="CYTOCHROME C OXIDASE ASSEMBLY PROTEIN COX15 HOMOLOG"/>
    <property type="match status" value="1"/>
</dbReference>
<dbReference type="GO" id="GO:0120547">
    <property type="term" value="F:heme A synthase activity"/>
    <property type="evidence" value="ECO:0007669"/>
    <property type="project" value="InterPro"/>
</dbReference>
<accession>A0A3P8DI20</accession>
<feature type="transmembrane region" description="Helical" evidence="1">
    <location>
        <begin position="37"/>
        <end position="53"/>
    </location>
</feature>